<gene>
    <name evidence="2" type="ORF">BG015_008537</name>
</gene>
<dbReference type="InterPro" id="IPR036047">
    <property type="entry name" value="F-box-like_dom_sf"/>
</dbReference>
<evidence type="ECO:0000259" key="1">
    <source>
        <dbReference type="Pfam" id="PF12937"/>
    </source>
</evidence>
<keyword evidence="3" id="KW-1185">Reference proteome</keyword>
<dbReference type="Gene3D" id="1.20.1280.50">
    <property type="match status" value="1"/>
</dbReference>
<feature type="domain" description="F-box" evidence="1">
    <location>
        <begin position="5"/>
        <end position="42"/>
    </location>
</feature>
<protein>
    <recommendedName>
        <fullName evidence="1">F-box domain-containing protein</fullName>
    </recommendedName>
</protein>
<dbReference type="OrthoDB" id="2437036at2759"/>
<evidence type="ECO:0000313" key="3">
    <source>
        <dbReference type="Proteomes" id="UP000748756"/>
    </source>
</evidence>
<evidence type="ECO:0000313" key="2">
    <source>
        <dbReference type="EMBL" id="KAF9149674.1"/>
    </source>
</evidence>
<dbReference type="EMBL" id="JAAAUQ010000500">
    <property type="protein sequence ID" value="KAF9149674.1"/>
    <property type="molecule type" value="Genomic_DNA"/>
</dbReference>
<dbReference type="AlphaFoldDB" id="A0A9P5VAG4"/>
<dbReference type="Proteomes" id="UP000748756">
    <property type="component" value="Unassembled WGS sequence"/>
</dbReference>
<dbReference type="InterPro" id="IPR001810">
    <property type="entry name" value="F-box_dom"/>
</dbReference>
<organism evidence="2 3">
    <name type="scientific">Linnemannia schmuckeri</name>
    <dbReference type="NCBI Taxonomy" id="64567"/>
    <lineage>
        <taxon>Eukaryota</taxon>
        <taxon>Fungi</taxon>
        <taxon>Fungi incertae sedis</taxon>
        <taxon>Mucoromycota</taxon>
        <taxon>Mortierellomycotina</taxon>
        <taxon>Mortierellomycetes</taxon>
        <taxon>Mortierellales</taxon>
        <taxon>Mortierellaceae</taxon>
        <taxon>Linnemannia</taxon>
    </lineage>
</organism>
<comment type="caution">
    <text evidence="2">The sequence shown here is derived from an EMBL/GenBank/DDBJ whole genome shotgun (WGS) entry which is preliminary data.</text>
</comment>
<reference evidence="2" key="1">
    <citation type="journal article" date="2020" name="Fungal Divers.">
        <title>Resolving the Mortierellaceae phylogeny through synthesis of multi-gene phylogenetics and phylogenomics.</title>
        <authorList>
            <person name="Vandepol N."/>
            <person name="Liber J."/>
            <person name="Desiro A."/>
            <person name="Na H."/>
            <person name="Kennedy M."/>
            <person name="Barry K."/>
            <person name="Grigoriev I.V."/>
            <person name="Miller A.N."/>
            <person name="O'Donnell K."/>
            <person name="Stajich J.E."/>
            <person name="Bonito G."/>
        </authorList>
    </citation>
    <scope>NUCLEOTIDE SEQUENCE</scope>
    <source>
        <strain evidence="2">NRRL 6426</strain>
    </source>
</reference>
<name>A0A9P5VAG4_9FUNG</name>
<accession>A0A9P5VAG4</accession>
<dbReference type="SUPFAM" id="SSF81383">
    <property type="entry name" value="F-box domain"/>
    <property type="match status" value="1"/>
</dbReference>
<dbReference type="Pfam" id="PF12937">
    <property type="entry name" value="F-box-like"/>
    <property type="match status" value="1"/>
</dbReference>
<proteinExistence type="predicted"/>
<sequence length="502" mass="56403">MIDIPEVLRYITSYIDPKSLIACTRVSRQWNDVFIPCLWLTLDDYNNPWHRLFEAHRVSVTSSRYNVTSHGQHICYLSFAKGMVLTAALDSGIVIRLHSLMLRLTMSSWNIGNLYGDESWSTGRISTMMKAKSIEIGGHQLNDSVPVSAFDPRQAHGVMTRAHWQLPNLVSSPRITKLQQTAFVNCSQEVRQLFRVFPALERYDSGHRDMDYRKSLRANEVVQEKGRVYSIRSLILHLGDLTDFILAFLDFCRGAGHVVLAERVTESAEWSCVGLEEHDIEIAGVLRLEEAQEDLLDALIAIDKGLFTLTATTTTTTTNELGIADKENWDVAVEQIRQKLIEHGHALAPDEAAQLDFSIYDDSGFEATARHIETFEFNLVSGLAKLGSLNDIRQICFKDTNHQIEEEDAQWITDRRSIQQAHGSMSFYQYDKGSLETGRKESALFRSSNTSHPTSTQNHSSSALWFPINGVLTLPHIFGVPSTTFKSHGGAWSSLAVAATVL</sequence>